<evidence type="ECO:0000313" key="3">
    <source>
        <dbReference type="EMBL" id="KAK5091064.1"/>
    </source>
</evidence>
<dbReference type="InterPro" id="IPR047865">
    <property type="entry name" value="Ribosomal_uL10_bac_type"/>
</dbReference>
<dbReference type="Proteomes" id="UP001309876">
    <property type="component" value="Unassembled WGS sequence"/>
</dbReference>
<reference evidence="3 4" key="1">
    <citation type="submission" date="2023-08" db="EMBL/GenBank/DDBJ databases">
        <title>Black Yeasts Isolated from many extreme environments.</title>
        <authorList>
            <person name="Coleine C."/>
            <person name="Stajich J.E."/>
            <person name="Selbmann L."/>
        </authorList>
    </citation>
    <scope>NUCLEOTIDE SEQUENCE [LARGE SCALE GENOMIC DNA]</scope>
    <source>
        <strain evidence="3 4">CCFEE 5910</strain>
    </source>
</reference>
<keyword evidence="4" id="KW-1185">Reference proteome</keyword>
<dbReference type="Gene3D" id="3.30.70.1730">
    <property type="match status" value="1"/>
</dbReference>
<dbReference type="PANTHER" id="PTHR11560">
    <property type="entry name" value="39S RIBOSOMAL PROTEIN L10, MITOCHONDRIAL"/>
    <property type="match status" value="1"/>
</dbReference>
<accession>A0AAN7TDL5</accession>
<comment type="similarity">
    <text evidence="1">Belongs to the universal ribosomal protein uL10 family.</text>
</comment>
<feature type="region of interest" description="Disordered" evidence="2">
    <location>
        <begin position="324"/>
        <end position="351"/>
    </location>
</feature>
<proteinExistence type="inferred from homology"/>
<dbReference type="InterPro" id="IPR043141">
    <property type="entry name" value="Ribosomal_uL10-like_sf"/>
</dbReference>
<evidence type="ECO:0000313" key="4">
    <source>
        <dbReference type="Proteomes" id="UP001309876"/>
    </source>
</evidence>
<evidence type="ECO:0000256" key="2">
    <source>
        <dbReference type="SAM" id="MobiDB-lite"/>
    </source>
</evidence>
<gene>
    <name evidence="3" type="ORF">LTR05_001244</name>
</gene>
<dbReference type="EMBL" id="JAVRRJ010000001">
    <property type="protein sequence ID" value="KAK5091064.1"/>
    <property type="molecule type" value="Genomic_DNA"/>
</dbReference>
<protein>
    <recommendedName>
        <fullName evidence="5">Ribosomal protein YmL11, mitochondrial</fullName>
    </recommendedName>
</protein>
<comment type="caution">
    <text evidence="3">The sequence shown here is derived from an EMBL/GenBank/DDBJ whole genome shotgun (WGS) entry which is preliminary data.</text>
</comment>
<dbReference type="SUPFAM" id="SSF160369">
    <property type="entry name" value="Ribosomal protein L10-like"/>
    <property type="match status" value="1"/>
</dbReference>
<feature type="compositionally biased region" description="Polar residues" evidence="2">
    <location>
        <begin position="41"/>
        <end position="59"/>
    </location>
</feature>
<sequence length="351" mass="38453">MPPRIHLQSFARPSSSQSSSRFVCVQCRHATAAATVPAPTESQILNSAPSTQRYSQITPPSHRDPAYRKSQLLRTYVSLLQTTPLIILFQHNNLKALEWASIRRELANALQKVDETQLKDRGPEAYIPISDSIKLTVIRTNMFEPALRITEYYKPTVVKGMPVPAQPHGIEDERLDPSLTHTLSRAAHDIAAKHRNQHPLTPLLTGPLAVLTFPTVSPQHVRAALSILAPQAPIFPAPTRRANPGYHEPATQEGLKKLMMLGARIDGQVFDTEGVRWVGGIEGGIDGLRAQLVGMLQGFGAGITTTLEAASRNLWLTVEGRRRMLEEQSTPKKEEAGAEVVGGESTGEKAT</sequence>
<feature type="region of interest" description="Disordered" evidence="2">
    <location>
        <begin position="41"/>
        <end position="65"/>
    </location>
</feature>
<evidence type="ECO:0008006" key="5">
    <source>
        <dbReference type="Google" id="ProtNLM"/>
    </source>
</evidence>
<name>A0AAN7TDL5_9EURO</name>
<dbReference type="AlphaFoldDB" id="A0AAN7TDL5"/>
<evidence type="ECO:0000256" key="1">
    <source>
        <dbReference type="ARBA" id="ARBA00008889"/>
    </source>
</evidence>
<organism evidence="3 4">
    <name type="scientific">Lithohypha guttulata</name>
    <dbReference type="NCBI Taxonomy" id="1690604"/>
    <lineage>
        <taxon>Eukaryota</taxon>
        <taxon>Fungi</taxon>
        <taxon>Dikarya</taxon>
        <taxon>Ascomycota</taxon>
        <taxon>Pezizomycotina</taxon>
        <taxon>Eurotiomycetes</taxon>
        <taxon>Chaetothyriomycetidae</taxon>
        <taxon>Chaetothyriales</taxon>
        <taxon>Trichomeriaceae</taxon>
        <taxon>Lithohypha</taxon>
    </lineage>
</organism>
<feature type="compositionally biased region" description="Basic and acidic residues" evidence="2">
    <location>
        <begin position="324"/>
        <end position="336"/>
    </location>
</feature>